<feature type="non-terminal residue" evidence="1">
    <location>
        <position position="1"/>
    </location>
</feature>
<protein>
    <submittedName>
        <fullName evidence="1">Uncharacterized protein</fullName>
    </submittedName>
</protein>
<sequence>TLVIHSPLIETEVQNLDLNTELQNIDLNAEVQNLDLNAEYVEDSEPVESMTLITAATCEYEPEVVLDSEDEEMNNADKVTVGERFLEGGSSPVVNNS</sequence>
<evidence type="ECO:0000313" key="1">
    <source>
        <dbReference type="EMBL" id="MCI53101.1"/>
    </source>
</evidence>
<dbReference type="AlphaFoldDB" id="A0A392SW74"/>
<name>A0A392SW74_9FABA</name>
<reference evidence="1 2" key="1">
    <citation type="journal article" date="2018" name="Front. Plant Sci.">
        <title>Red Clover (Trifolium pratense) and Zigzag Clover (T. medium) - A Picture of Genomic Similarities and Differences.</title>
        <authorList>
            <person name="Dluhosova J."/>
            <person name="Istvanek J."/>
            <person name="Nedelnik J."/>
            <person name="Repkova J."/>
        </authorList>
    </citation>
    <scope>NUCLEOTIDE SEQUENCE [LARGE SCALE GENOMIC DNA]</scope>
    <source>
        <strain evidence="2">cv. 10/8</strain>
        <tissue evidence="1">Leaf</tissue>
    </source>
</reference>
<keyword evidence="2" id="KW-1185">Reference proteome</keyword>
<comment type="caution">
    <text evidence="1">The sequence shown here is derived from an EMBL/GenBank/DDBJ whole genome shotgun (WGS) entry which is preliminary data.</text>
</comment>
<dbReference type="Proteomes" id="UP000265520">
    <property type="component" value="Unassembled WGS sequence"/>
</dbReference>
<feature type="non-terminal residue" evidence="1">
    <location>
        <position position="97"/>
    </location>
</feature>
<dbReference type="EMBL" id="LXQA010457823">
    <property type="protein sequence ID" value="MCI53101.1"/>
    <property type="molecule type" value="Genomic_DNA"/>
</dbReference>
<organism evidence="1 2">
    <name type="scientific">Trifolium medium</name>
    <dbReference type="NCBI Taxonomy" id="97028"/>
    <lineage>
        <taxon>Eukaryota</taxon>
        <taxon>Viridiplantae</taxon>
        <taxon>Streptophyta</taxon>
        <taxon>Embryophyta</taxon>
        <taxon>Tracheophyta</taxon>
        <taxon>Spermatophyta</taxon>
        <taxon>Magnoliopsida</taxon>
        <taxon>eudicotyledons</taxon>
        <taxon>Gunneridae</taxon>
        <taxon>Pentapetalae</taxon>
        <taxon>rosids</taxon>
        <taxon>fabids</taxon>
        <taxon>Fabales</taxon>
        <taxon>Fabaceae</taxon>
        <taxon>Papilionoideae</taxon>
        <taxon>50 kb inversion clade</taxon>
        <taxon>NPAAA clade</taxon>
        <taxon>Hologalegina</taxon>
        <taxon>IRL clade</taxon>
        <taxon>Trifolieae</taxon>
        <taxon>Trifolium</taxon>
    </lineage>
</organism>
<proteinExistence type="predicted"/>
<accession>A0A392SW74</accession>
<evidence type="ECO:0000313" key="2">
    <source>
        <dbReference type="Proteomes" id="UP000265520"/>
    </source>
</evidence>